<name>A0AAV9QQ97_9TELE</name>
<dbReference type="EMBL" id="JAHHUM010002977">
    <property type="protein sequence ID" value="KAK5598977.1"/>
    <property type="molecule type" value="Genomic_DNA"/>
</dbReference>
<gene>
    <name evidence="1" type="ORF">CRENBAI_000802</name>
</gene>
<proteinExistence type="predicted"/>
<protein>
    <submittedName>
        <fullName evidence="1">Uncharacterized protein</fullName>
    </submittedName>
</protein>
<organism evidence="1 2">
    <name type="scientific">Crenichthys baileyi</name>
    <name type="common">White River springfish</name>
    <dbReference type="NCBI Taxonomy" id="28760"/>
    <lineage>
        <taxon>Eukaryota</taxon>
        <taxon>Metazoa</taxon>
        <taxon>Chordata</taxon>
        <taxon>Craniata</taxon>
        <taxon>Vertebrata</taxon>
        <taxon>Euteleostomi</taxon>
        <taxon>Actinopterygii</taxon>
        <taxon>Neopterygii</taxon>
        <taxon>Teleostei</taxon>
        <taxon>Neoteleostei</taxon>
        <taxon>Acanthomorphata</taxon>
        <taxon>Ovalentaria</taxon>
        <taxon>Atherinomorphae</taxon>
        <taxon>Cyprinodontiformes</taxon>
        <taxon>Goodeidae</taxon>
        <taxon>Crenichthys</taxon>
    </lineage>
</organism>
<keyword evidence="2" id="KW-1185">Reference proteome</keyword>
<evidence type="ECO:0000313" key="2">
    <source>
        <dbReference type="Proteomes" id="UP001311232"/>
    </source>
</evidence>
<evidence type="ECO:0000313" key="1">
    <source>
        <dbReference type="EMBL" id="KAK5598977.1"/>
    </source>
</evidence>
<comment type="caution">
    <text evidence="1">The sequence shown here is derived from an EMBL/GenBank/DDBJ whole genome shotgun (WGS) entry which is preliminary data.</text>
</comment>
<dbReference type="Proteomes" id="UP001311232">
    <property type="component" value="Unassembled WGS sequence"/>
</dbReference>
<reference evidence="1 2" key="1">
    <citation type="submission" date="2021-06" db="EMBL/GenBank/DDBJ databases">
        <authorList>
            <person name="Palmer J.M."/>
        </authorList>
    </citation>
    <scope>NUCLEOTIDE SEQUENCE [LARGE SCALE GENOMIC DNA]</scope>
    <source>
        <strain evidence="1 2">MEX-2019</strain>
        <tissue evidence="1">Muscle</tissue>
    </source>
</reference>
<accession>A0AAV9QQ97</accession>
<dbReference type="AlphaFoldDB" id="A0AAV9QQ97"/>
<sequence>MGTKNSARSAERNQTRFDQRVLPAKLEVGDRVLVRNMLKDKLRQFQSQNPRHVNKSRNGKNLLMTLQKNKFHLILETYLIQDTQLVKLF</sequence>